<dbReference type="PANTHER" id="PTHR12110">
    <property type="entry name" value="HYDROXYPYRUVATE ISOMERASE"/>
    <property type="match status" value="1"/>
</dbReference>
<dbReference type="RefSeq" id="WP_119060072.1">
    <property type="nucleotide sequence ID" value="NZ_QXDF01000001.1"/>
</dbReference>
<proteinExistence type="predicted"/>
<dbReference type="OrthoDB" id="127676at2"/>
<protein>
    <submittedName>
        <fullName evidence="2">Sugar phosphate isomerase/epimerase</fullName>
    </submittedName>
</protein>
<gene>
    <name evidence="2" type="ORF">BXY53_0175</name>
</gene>
<dbReference type="AlphaFoldDB" id="A0A397Q1S8"/>
<dbReference type="Proteomes" id="UP000266273">
    <property type="component" value="Unassembled WGS sequence"/>
</dbReference>
<keyword evidence="2" id="KW-0413">Isomerase</keyword>
<evidence type="ECO:0000259" key="1">
    <source>
        <dbReference type="Pfam" id="PF01261"/>
    </source>
</evidence>
<dbReference type="InterPro" id="IPR050312">
    <property type="entry name" value="IolE/XylAMocC-like"/>
</dbReference>
<feature type="domain" description="Xylose isomerase-like TIM barrel" evidence="1">
    <location>
        <begin position="35"/>
        <end position="278"/>
    </location>
</feature>
<name>A0A397Q1S8_9HYPH</name>
<organism evidence="2 3">
    <name type="scientific">Dichotomicrobium thermohalophilum</name>
    <dbReference type="NCBI Taxonomy" id="933063"/>
    <lineage>
        <taxon>Bacteria</taxon>
        <taxon>Pseudomonadati</taxon>
        <taxon>Pseudomonadota</taxon>
        <taxon>Alphaproteobacteria</taxon>
        <taxon>Hyphomicrobiales</taxon>
        <taxon>Hyphomicrobiaceae</taxon>
        <taxon>Dichotomicrobium</taxon>
    </lineage>
</organism>
<accession>A0A397Q1S8</accession>
<dbReference type="InterPro" id="IPR036237">
    <property type="entry name" value="Xyl_isomerase-like_sf"/>
</dbReference>
<dbReference type="GO" id="GO:0016853">
    <property type="term" value="F:isomerase activity"/>
    <property type="evidence" value="ECO:0007669"/>
    <property type="project" value="UniProtKB-KW"/>
</dbReference>
<evidence type="ECO:0000313" key="2">
    <source>
        <dbReference type="EMBL" id="RIA55122.1"/>
    </source>
</evidence>
<keyword evidence="3" id="KW-1185">Reference proteome</keyword>
<dbReference type="EMBL" id="QXDF01000001">
    <property type="protein sequence ID" value="RIA55122.1"/>
    <property type="molecule type" value="Genomic_DNA"/>
</dbReference>
<dbReference type="Pfam" id="PF01261">
    <property type="entry name" value="AP_endonuc_2"/>
    <property type="match status" value="1"/>
</dbReference>
<dbReference type="Gene3D" id="3.20.20.150">
    <property type="entry name" value="Divalent-metal-dependent TIM barrel enzymes"/>
    <property type="match status" value="1"/>
</dbReference>
<reference evidence="2 3" key="1">
    <citation type="submission" date="2018-08" db="EMBL/GenBank/DDBJ databases">
        <title>Genomic Encyclopedia of Archaeal and Bacterial Type Strains, Phase II (KMG-II): from individual species to whole genera.</title>
        <authorList>
            <person name="Goeker M."/>
        </authorList>
    </citation>
    <scope>NUCLEOTIDE SEQUENCE [LARGE SCALE GENOMIC DNA]</scope>
    <source>
        <strain evidence="2 3">DSM 5002</strain>
    </source>
</reference>
<dbReference type="SUPFAM" id="SSF51658">
    <property type="entry name" value="Xylose isomerase-like"/>
    <property type="match status" value="1"/>
</dbReference>
<dbReference type="PANTHER" id="PTHR12110:SF53">
    <property type="entry name" value="BLR5974 PROTEIN"/>
    <property type="match status" value="1"/>
</dbReference>
<evidence type="ECO:0000313" key="3">
    <source>
        <dbReference type="Proteomes" id="UP000266273"/>
    </source>
</evidence>
<dbReference type="InterPro" id="IPR013022">
    <property type="entry name" value="Xyl_isomerase-like_TIM-brl"/>
</dbReference>
<sequence>MTDTAPQIGYALRAGDPSPKALEAQLDTAETKPVDLVELPVFELALMVDGRIQQGALDELKSVCGGRALSYSVHGPIAINLMDHPGRSALHLDILKASIEITAELGARHLVVHTGISSNGSRAEIDAAYERQRVALEEVAGIAAGSGVVVCVETLPMERADRHTALPSRLAYELKLIDHPNIRCCLDVSHAYINCGFHGRDLLEELAPLAPFAEHLHLHDSFGRPNDIRTVSRAERIAYGLGDLHLPLGWGSIPWNAIFSELDFPKSPVMMLELPPPHADELDNCIATMQEWRAKLAGR</sequence>
<comment type="caution">
    <text evidence="2">The sequence shown here is derived from an EMBL/GenBank/DDBJ whole genome shotgun (WGS) entry which is preliminary data.</text>
</comment>